<dbReference type="FunFam" id="3.30.930.10:FF:000019">
    <property type="entry name" value="Threonine--tRNA ligase"/>
    <property type="match status" value="1"/>
</dbReference>
<dbReference type="GO" id="GO:0005739">
    <property type="term" value="C:mitochondrion"/>
    <property type="evidence" value="ECO:0007669"/>
    <property type="project" value="TreeGrafter"/>
</dbReference>
<protein>
    <recommendedName>
        <fullName evidence="3">threonine--tRNA ligase</fullName>
        <ecNumber evidence="3">6.1.1.3</ecNumber>
    </recommendedName>
    <alternativeName>
        <fullName evidence="10">Threonyl-tRNA synthetase</fullName>
    </alternativeName>
</protein>
<dbReference type="Pfam" id="PF00587">
    <property type="entry name" value="tRNA-synt_2b"/>
    <property type="match status" value="1"/>
</dbReference>
<dbReference type="InterPro" id="IPR012676">
    <property type="entry name" value="TGS-like"/>
</dbReference>
<keyword evidence="5" id="KW-0436">Ligase</keyword>
<dbReference type="PANTHER" id="PTHR11451:SF16">
    <property type="entry name" value="THREONINE--TRNA LIGASE 2, CYTOPLASMIC-RELATED"/>
    <property type="match status" value="1"/>
</dbReference>
<dbReference type="CDD" id="cd00771">
    <property type="entry name" value="ThrRS_core"/>
    <property type="match status" value="1"/>
</dbReference>
<keyword evidence="9" id="KW-0030">Aminoacyl-tRNA synthetase</keyword>
<organism evidence="13 14">
    <name type="scientific">Polysphondylium violaceum</name>
    <dbReference type="NCBI Taxonomy" id="133409"/>
    <lineage>
        <taxon>Eukaryota</taxon>
        <taxon>Amoebozoa</taxon>
        <taxon>Evosea</taxon>
        <taxon>Eumycetozoa</taxon>
        <taxon>Dictyostelia</taxon>
        <taxon>Dictyosteliales</taxon>
        <taxon>Dictyosteliaceae</taxon>
        <taxon>Polysphondylium</taxon>
    </lineage>
</organism>
<dbReference type="EC" id="6.1.1.3" evidence="3"/>
<evidence type="ECO:0000256" key="2">
    <source>
        <dbReference type="ARBA" id="ARBA00008226"/>
    </source>
</evidence>
<evidence type="ECO:0000256" key="9">
    <source>
        <dbReference type="ARBA" id="ARBA00023146"/>
    </source>
</evidence>
<keyword evidence="4" id="KW-0963">Cytoplasm</keyword>
<dbReference type="InterPro" id="IPR012675">
    <property type="entry name" value="Beta-grasp_dom_sf"/>
</dbReference>
<dbReference type="SUPFAM" id="SSF55186">
    <property type="entry name" value="ThrRS/AlaRS common domain"/>
    <property type="match status" value="1"/>
</dbReference>
<evidence type="ECO:0000256" key="8">
    <source>
        <dbReference type="ARBA" id="ARBA00022917"/>
    </source>
</evidence>
<evidence type="ECO:0000256" key="11">
    <source>
        <dbReference type="ARBA" id="ARBA00049515"/>
    </source>
</evidence>
<dbReference type="Pfam" id="PF03129">
    <property type="entry name" value="HGTP_anticodon"/>
    <property type="match status" value="1"/>
</dbReference>
<dbReference type="InterPro" id="IPR006195">
    <property type="entry name" value="aa-tRNA-synth_II"/>
</dbReference>
<dbReference type="EMBL" id="AJWJ01000057">
    <property type="protein sequence ID" value="KAF2076543.1"/>
    <property type="molecule type" value="Genomic_DNA"/>
</dbReference>
<dbReference type="Gene3D" id="3.10.20.30">
    <property type="match status" value="1"/>
</dbReference>
<comment type="catalytic activity">
    <reaction evidence="11">
        <text>tRNA(Thr) + L-threonine + ATP = L-threonyl-tRNA(Thr) + AMP + diphosphate + H(+)</text>
        <dbReference type="Rhea" id="RHEA:24624"/>
        <dbReference type="Rhea" id="RHEA-COMP:9670"/>
        <dbReference type="Rhea" id="RHEA-COMP:9704"/>
        <dbReference type="ChEBI" id="CHEBI:15378"/>
        <dbReference type="ChEBI" id="CHEBI:30616"/>
        <dbReference type="ChEBI" id="CHEBI:33019"/>
        <dbReference type="ChEBI" id="CHEBI:57926"/>
        <dbReference type="ChEBI" id="CHEBI:78442"/>
        <dbReference type="ChEBI" id="CHEBI:78534"/>
        <dbReference type="ChEBI" id="CHEBI:456215"/>
        <dbReference type="EC" id="6.1.1.3"/>
    </reaction>
</comment>
<dbReference type="CDD" id="cd01667">
    <property type="entry name" value="TGS_ThrRS"/>
    <property type="match status" value="1"/>
</dbReference>
<dbReference type="GO" id="GO:0004829">
    <property type="term" value="F:threonine-tRNA ligase activity"/>
    <property type="evidence" value="ECO:0007669"/>
    <property type="project" value="UniProtKB-EC"/>
</dbReference>
<dbReference type="OrthoDB" id="5423599at2759"/>
<dbReference type="GO" id="GO:0005524">
    <property type="term" value="F:ATP binding"/>
    <property type="evidence" value="ECO:0007669"/>
    <property type="project" value="UniProtKB-KW"/>
</dbReference>
<keyword evidence="14" id="KW-1185">Reference proteome</keyword>
<dbReference type="PROSITE" id="PS50862">
    <property type="entry name" value="AA_TRNA_LIGASE_II"/>
    <property type="match status" value="1"/>
</dbReference>
<comment type="subcellular location">
    <subcellularLocation>
        <location evidence="1">Cytoplasm</location>
    </subcellularLocation>
</comment>
<evidence type="ECO:0000256" key="4">
    <source>
        <dbReference type="ARBA" id="ARBA00022490"/>
    </source>
</evidence>
<dbReference type="SUPFAM" id="SSF81271">
    <property type="entry name" value="TGS-like"/>
    <property type="match status" value="1"/>
</dbReference>
<proteinExistence type="inferred from homology"/>
<dbReference type="Gene3D" id="3.40.50.800">
    <property type="entry name" value="Anticodon-binding domain"/>
    <property type="match status" value="1"/>
</dbReference>
<keyword evidence="6" id="KW-0547">Nucleotide-binding</keyword>
<evidence type="ECO:0000313" key="14">
    <source>
        <dbReference type="Proteomes" id="UP000695562"/>
    </source>
</evidence>
<dbReference type="PRINTS" id="PR01047">
    <property type="entry name" value="TRNASYNTHTHR"/>
</dbReference>
<dbReference type="InterPro" id="IPR002320">
    <property type="entry name" value="Thr-tRNA-ligase_IIa"/>
</dbReference>
<dbReference type="SUPFAM" id="SSF55681">
    <property type="entry name" value="Class II aaRS and biotin synthetases"/>
    <property type="match status" value="1"/>
</dbReference>
<sequence length="783" mass="90223">MFGSLLRHTTASRASRSILGFINNRYYGSNVKLNDGRIMSFDTHLRPLDIANSISKSLAKQSMVSRINNKQLQSMKTVVNQDDYSIEFLNFEDQDARKCFWINSSVILGQAVTQYFAAVRPDVKVTIVNHGSLVDETKADSINQGSFYVDIHFSDSQMTLKEEDIRAIYKIMQTNVKSKDPIENQSMSLQEAQQLFPSSMIQSFANNVPVTNYKGFYSITKAPSVDMSGSFSFELIKNSSVVGQEPFSLLQRIVGISFPDAKQLAQWQEVQKAAALKDHRVIGKNQELFFFHPFSPGSCFFLPHGTRIYNKLLDFLRREYKKRGYEEVITPNIYNQKLWETSGHWNNYEENMFSFNCDDTKYSLKPMNCPGHCLIFAHKNRSYKELPLRIADFGALHRNESHGSLTGLTRVRRFQQDDAHIFCTHDMIKDEIRGCLDFMQFVYRIFNFSFHLELSTRPQKFLGEKAVWDKAEAALGEVLTEFCGDKWKINPEDGAFYGPKIDIHLRDANGKSHQCATIQLDFQLPIRFSLEYQTDSLENPFDRPVMIHRALFGSVERMMAILMEHTAGKWPFWLSPRQCLIIPVTDKFTAEASLIQQSIASKGYHVDIDANNSKTMGKKVREGLIQRYNYILVIGQEEVDTKILNVKRRDSPDSDSKLSLDQLLLEFQENNDKFLPISIDEPAISNSVKILVLNNPREYDPEDSDASDYEYYQDDKEELKEDFNIKCLPQSLTQLNFNDGNSNGSIKYLLFGIESEKLSENFFNIPESPIFFKKKKLQRFNFE</sequence>
<evidence type="ECO:0000256" key="1">
    <source>
        <dbReference type="ARBA" id="ARBA00004496"/>
    </source>
</evidence>
<feature type="domain" description="Aminoacyl-transfer RNA synthetases class-II family profile" evidence="12">
    <location>
        <begin position="303"/>
        <end position="571"/>
    </location>
</feature>
<evidence type="ECO:0000313" key="13">
    <source>
        <dbReference type="EMBL" id="KAF2076543.1"/>
    </source>
</evidence>
<dbReference type="PANTHER" id="PTHR11451">
    <property type="entry name" value="THREONINE-TRNA LIGASE"/>
    <property type="match status" value="1"/>
</dbReference>
<dbReference type="Gene3D" id="3.30.980.10">
    <property type="entry name" value="Threonyl-trna Synthetase, Chain A, domain 2"/>
    <property type="match status" value="1"/>
</dbReference>
<dbReference type="InterPro" id="IPR002314">
    <property type="entry name" value="aa-tRNA-synt_IIb"/>
</dbReference>
<gene>
    <name evidence="13" type="ORF">CYY_002157</name>
</gene>
<accession>A0A8J4V360</accession>
<dbReference type="InterPro" id="IPR036621">
    <property type="entry name" value="Anticodon-bd_dom_sf"/>
</dbReference>
<dbReference type="InterPro" id="IPR045864">
    <property type="entry name" value="aa-tRNA-synth_II/BPL/LPL"/>
</dbReference>
<keyword evidence="8" id="KW-0648">Protein biosynthesis</keyword>
<keyword evidence="7" id="KW-0067">ATP-binding</keyword>
<dbReference type="Gene3D" id="3.30.930.10">
    <property type="entry name" value="Bira Bifunctional Protein, Domain 2"/>
    <property type="match status" value="1"/>
</dbReference>
<reference evidence="13" key="1">
    <citation type="submission" date="2020-01" db="EMBL/GenBank/DDBJ databases">
        <title>Development of genomics and gene disruption for Polysphondylium violaceum indicates a role for the polyketide synthase stlB in stalk morphogenesis.</title>
        <authorList>
            <person name="Narita B."/>
            <person name="Kawabe Y."/>
            <person name="Kin K."/>
            <person name="Saito T."/>
            <person name="Gibbs R."/>
            <person name="Kuspa A."/>
            <person name="Muzny D."/>
            <person name="Queller D."/>
            <person name="Richards S."/>
            <person name="Strassman J."/>
            <person name="Sucgang R."/>
            <person name="Worley K."/>
            <person name="Schaap P."/>
        </authorList>
    </citation>
    <scope>NUCLEOTIDE SEQUENCE</scope>
    <source>
        <strain evidence="13">QSvi11</strain>
    </source>
</reference>
<comment type="caution">
    <text evidence="13">The sequence shown here is derived from an EMBL/GenBank/DDBJ whole genome shotgun (WGS) entry which is preliminary data.</text>
</comment>
<dbReference type="GO" id="GO:0006435">
    <property type="term" value="P:threonyl-tRNA aminoacylation"/>
    <property type="evidence" value="ECO:0007669"/>
    <property type="project" value="InterPro"/>
</dbReference>
<evidence type="ECO:0000256" key="7">
    <source>
        <dbReference type="ARBA" id="ARBA00022840"/>
    </source>
</evidence>
<dbReference type="SUPFAM" id="SSF52954">
    <property type="entry name" value="Class II aaRS ABD-related"/>
    <property type="match status" value="1"/>
</dbReference>
<comment type="similarity">
    <text evidence="2">Belongs to the class-II aminoacyl-tRNA synthetase family.</text>
</comment>
<dbReference type="HAMAP" id="MF_00184">
    <property type="entry name" value="Thr_tRNA_synth"/>
    <property type="match status" value="1"/>
</dbReference>
<evidence type="ECO:0000256" key="3">
    <source>
        <dbReference type="ARBA" id="ARBA00013163"/>
    </source>
</evidence>
<evidence type="ECO:0000256" key="10">
    <source>
        <dbReference type="ARBA" id="ARBA00031900"/>
    </source>
</evidence>
<dbReference type="InterPro" id="IPR018163">
    <property type="entry name" value="Thr/Ala-tRNA-synth_IIc_edit"/>
</dbReference>
<dbReference type="AlphaFoldDB" id="A0A8J4V360"/>
<dbReference type="InterPro" id="IPR004154">
    <property type="entry name" value="Anticodon-bd"/>
</dbReference>
<name>A0A8J4V360_9MYCE</name>
<evidence type="ECO:0000256" key="5">
    <source>
        <dbReference type="ARBA" id="ARBA00022598"/>
    </source>
</evidence>
<evidence type="ECO:0000256" key="6">
    <source>
        <dbReference type="ARBA" id="ARBA00022741"/>
    </source>
</evidence>
<dbReference type="NCBIfam" id="TIGR00418">
    <property type="entry name" value="thrS"/>
    <property type="match status" value="1"/>
</dbReference>
<dbReference type="InterPro" id="IPR033728">
    <property type="entry name" value="ThrRS_core"/>
</dbReference>
<dbReference type="Proteomes" id="UP000695562">
    <property type="component" value="Unassembled WGS sequence"/>
</dbReference>
<evidence type="ECO:0000259" key="12">
    <source>
        <dbReference type="PROSITE" id="PS50862"/>
    </source>
</evidence>